<dbReference type="WBParaSite" id="ACAC_0000558201-mRNA-1">
    <property type="protein sequence ID" value="ACAC_0000558201-mRNA-1"/>
    <property type="gene ID" value="ACAC_0000558201"/>
</dbReference>
<protein>
    <submittedName>
        <fullName evidence="2">Cytochrome P450</fullName>
    </submittedName>
</protein>
<reference evidence="2" key="2">
    <citation type="submission" date="2017-02" db="UniProtKB">
        <authorList>
            <consortium name="WormBaseParasite"/>
        </authorList>
    </citation>
    <scope>IDENTIFICATION</scope>
</reference>
<evidence type="ECO:0000313" key="1">
    <source>
        <dbReference type="Proteomes" id="UP000035642"/>
    </source>
</evidence>
<dbReference type="Proteomes" id="UP000035642">
    <property type="component" value="Unassembled WGS sequence"/>
</dbReference>
<dbReference type="AlphaFoldDB" id="A0A0K0D687"/>
<proteinExistence type="predicted"/>
<keyword evidence="1" id="KW-1185">Reference proteome</keyword>
<organism evidence="1 2">
    <name type="scientific">Angiostrongylus cantonensis</name>
    <name type="common">Rat lungworm</name>
    <dbReference type="NCBI Taxonomy" id="6313"/>
    <lineage>
        <taxon>Eukaryota</taxon>
        <taxon>Metazoa</taxon>
        <taxon>Ecdysozoa</taxon>
        <taxon>Nematoda</taxon>
        <taxon>Chromadorea</taxon>
        <taxon>Rhabditida</taxon>
        <taxon>Rhabditina</taxon>
        <taxon>Rhabditomorpha</taxon>
        <taxon>Strongyloidea</taxon>
        <taxon>Metastrongylidae</taxon>
        <taxon>Angiostrongylus</taxon>
    </lineage>
</organism>
<evidence type="ECO:0000313" key="2">
    <source>
        <dbReference type="WBParaSite" id="ACAC_0000558201-mRNA-1"/>
    </source>
</evidence>
<sequence length="98" mass="10871">LEAVELDSHRHFVDAYRASPSFQSTPLRKSSSATDWSGVVAEVTRKNSKVSFLTGYAVAVITVVVRWNPGVRLTKIGPNLHHHGQSQPVWIRGKFATM</sequence>
<name>A0A0K0D687_ANGCA</name>
<accession>A0A0K0D687</accession>
<reference evidence="1" key="1">
    <citation type="submission" date="2012-09" db="EMBL/GenBank/DDBJ databases">
        <authorList>
            <person name="Martin A.A."/>
        </authorList>
    </citation>
    <scope>NUCLEOTIDE SEQUENCE</scope>
</reference>